<keyword evidence="6" id="KW-1185">Reference proteome</keyword>
<protein>
    <recommendedName>
        <fullName evidence="4">EGF-like domain-containing protein</fullName>
    </recommendedName>
</protein>
<evidence type="ECO:0000256" key="2">
    <source>
        <dbReference type="SAM" id="MobiDB-lite"/>
    </source>
</evidence>
<keyword evidence="3" id="KW-0812">Transmembrane</keyword>
<feature type="compositionally biased region" description="Basic residues" evidence="2">
    <location>
        <begin position="226"/>
        <end position="241"/>
    </location>
</feature>
<comment type="caution">
    <text evidence="1">Lacks conserved residue(s) required for the propagation of feature annotation.</text>
</comment>
<dbReference type="PROSITE" id="PS00022">
    <property type="entry name" value="EGF_1"/>
    <property type="match status" value="1"/>
</dbReference>
<dbReference type="Proteomes" id="UP001432322">
    <property type="component" value="Unassembled WGS sequence"/>
</dbReference>
<feature type="disulfide bond" evidence="1">
    <location>
        <begin position="172"/>
        <end position="181"/>
    </location>
</feature>
<evidence type="ECO:0000313" key="6">
    <source>
        <dbReference type="Proteomes" id="UP001432322"/>
    </source>
</evidence>
<comment type="caution">
    <text evidence="5">The sequence shown here is derived from an EMBL/GenBank/DDBJ whole genome shotgun (WGS) entry which is preliminary data.</text>
</comment>
<proteinExistence type="predicted"/>
<dbReference type="EMBL" id="BTSY01000005">
    <property type="protein sequence ID" value="GMT29111.1"/>
    <property type="molecule type" value="Genomic_DNA"/>
</dbReference>
<feature type="transmembrane region" description="Helical" evidence="3">
    <location>
        <begin position="190"/>
        <end position="209"/>
    </location>
</feature>
<evidence type="ECO:0000313" key="5">
    <source>
        <dbReference type="EMBL" id="GMT29111.1"/>
    </source>
</evidence>
<feature type="region of interest" description="Disordered" evidence="2">
    <location>
        <begin position="218"/>
        <end position="250"/>
    </location>
</feature>
<accession>A0AAV5WB33</accession>
<keyword evidence="1" id="KW-1015">Disulfide bond</keyword>
<gene>
    <name evidence="5" type="ORF">PFISCL1PPCAC_20408</name>
</gene>
<dbReference type="PROSITE" id="PS50026">
    <property type="entry name" value="EGF_3"/>
    <property type="match status" value="1"/>
</dbReference>
<organism evidence="5 6">
    <name type="scientific">Pristionchus fissidentatus</name>
    <dbReference type="NCBI Taxonomy" id="1538716"/>
    <lineage>
        <taxon>Eukaryota</taxon>
        <taxon>Metazoa</taxon>
        <taxon>Ecdysozoa</taxon>
        <taxon>Nematoda</taxon>
        <taxon>Chromadorea</taxon>
        <taxon>Rhabditida</taxon>
        <taxon>Rhabditina</taxon>
        <taxon>Diplogasteromorpha</taxon>
        <taxon>Diplogasteroidea</taxon>
        <taxon>Neodiplogasteridae</taxon>
        <taxon>Pristionchus</taxon>
    </lineage>
</organism>
<sequence>MDVGTTVVPPSLGVPSRTTVKTPTVALARPDLAKRPFESVVPSSMSTKEESGSAIDHFALRVNKVIKGTKDAIDGVKHTFTSFMDTLGPKSIECANGGSPSSDGLSCVCRSTFEGKNCETMKCFNGGELIQLMDMSKVCRCHPEEFISGPHCDVITCQNGGMALSDGSGCDCVTIYTGKFCESNIFVTNAHIGIPALVLLVFLFCCFLCRMDLCPRRQPPPSGARAHTRRGHSAPGRRQHMRHEQPPLLTTQPMPAAVAAAAA</sequence>
<evidence type="ECO:0000256" key="1">
    <source>
        <dbReference type="PROSITE-ProRule" id="PRU00076"/>
    </source>
</evidence>
<dbReference type="InterPro" id="IPR000742">
    <property type="entry name" value="EGF"/>
</dbReference>
<evidence type="ECO:0000259" key="4">
    <source>
        <dbReference type="PROSITE" id="PS50026"/>
    </source>
</evidence>
<keyword evidence="3" id="KW-1133">Transmembrane helix</keyword>
<keyword evidence="1" id="KW-0245">EGF-like domain</keyword>
<keyword evidence="3" id="KW-0472">Membrane</keyword>
<reference evidence="5" key="1">
    <citation type="submission" date="2023-10" db="EMBL/GenBank/DDBJ databases">
        <title>Genome assembly of Pristionchus species.</title>
        <authorList>
            <person name="Yoshida K."/>
            <person name="Sommer R.J."/>
        </authorList>
    </citation>
    <scope>NUCLEOTIDE SEQUENCE</scope>
    <source>
        <strain evidence="5">RS5133</strain>
    </source>
</reference>
<feature type="non-terminal residue" evidence="5">
    <location>
        <position position="263"/>
    </location>
</feature>
<name>A0AAV5WB33_9BILA</name>
<feature type="domain" description="EGF-like" evidence="4">
    <location>
        <begin position="148"/>
        <end position="182"/>
    </location>
</feature>
<evidence type="ECO:0000256" key="3">
    <source>
        <dbReference type="SAM" id="Phobius"/>
    </source>
</evidence>
<dbReference type="AlphaFoldDB" id="A0AAV5WB33"/>